<dbReference type="InterPro" id="IPR032371">
    <property type="entry name" value="DUF4873"/>
</dbReference>
<dbReference type="SUPFAM" id="SSF51905">
    <property type="entry name" value="FAD/NAD(P)-binding domain"/>
    <property type="match status" value="2"/>
</dbReference>
<reference evidence="10 11" key="1">
    <citation type="submission" date="2015-10" db="EMBL/GenBank/DDBJ databases">
        <title>Mycobacterium gordonae draft genome assembly.</title>
        <authorList>
            <person name="Ustinova V."/>
            <person name="Smirnova T."/>
            <person name="Blagodatskikh K."/>
            <person name="Varlamov D."/>
            <person name="Larionova E."/>
            <person name="Chernousova L."/>
        </authorList>
    </citation>
    <scope>NUCLEOTIDE SEQUENCE [LARGE SCALE GENOMIC DNA]</scope>
    <source>
        <strain evidence="10 11">CTRI 14-8773</strain>
    </source>
</reference>
<dbReference type="InterPro" id="IPR036188">
    <property type="entry name" value="FAD/NAD-bd_sf"/>
</dbReference>
<protein>
    <submittedName>
        <fullName evidence="10">Monooxygenase</fullName>
    </submittedName>
</protein>
<dbReference type="PANTHER" id="PTHR43098:SF3">
    <property type="entry name" value="L-ORNITHINE N(5)-MONOOXYGENASE-RELATED"/>
    <property type="match status" value="1"/>
</dbReference>
<dbReference type="AlphaFoldDB" id="A0A0Q2RKD2"/>
<sequence length="394" mass="42621">MEAQQVSVSTPHAVVIVGAGIYGRSVQDALQASGVQGIEVCDEVHRAAFDDDTDSWVLHTDNDVVRARVVVAAAPAPIVTWTPELQGSSAFRGESFHAGQWDENFHPAGKRIAVVGTDSFAGHRLSRLRESARTLTVFPLAPRRVTIEIQRWPTRARRRIVRRTPSGPRVAPTIEAITSTGIRTVDGTEHPVDAIIYGTGFTIENDPPLTGTGGLTLRQAWTDGMEPFFGVAVRGFPNYFFLAGPDIGAQARYIAACVAMMRRSGSRRIEVRHSSQQVYNERAQLAPVSPPPAESAFDLSSHAPDYEDTYDGEATLEIGGTRHPVRVRLVGHLDPLDGNYHWQGTVFDAAELSRARVGTLSVGGHSAPARIVEQTPWGTHSVSGVGAPPYARNG</sequence>
<evidence type="ECO:0000256" key="3">
    <source>
        <dbReference type="ARBA" id="ARBA00022630"/>
    </source>
</evidence>
<evidence type="ECO:0000313" key="11">
    <source>
        <dbReference type="Proteomes" id="UP000051677"/>
    </source>
</evidence>
<dbReference type="InterPro" id="IPR050775">
    <property type="entry name" value="FAD-binding_Monooxygenases"/>
</dbReference>
<evidence type="ECO:0000256" key="1">
    <source>
        <dbReference type="ARBA" id="ARBA00001974"/>
    </source>
</evidence>
<dbReference type="PANTHER" id="PTHR43098">
    <property type="entry name" value="L-ORNITHINE N(5)-MONOOXYGENASE-RELATED"/>
    <property type="match status" value="1"/>
</dbReference>
<dbReference type="OrthoDB" id="3683556at2"/>
<evidence type="ECO:0000313" key="10">
    <source>
        <dbReference type="EMBL" id="KQH75891.1"/>
    </source>
</evidence>
<evidence type="ECO:0000259" key="9">
    <source>
        <dbReference type="Pfam" id="PF16170"/>
    </source>
</evidence>
<comment type="caution">
    <text evidence="10">The sequence shown here is derived from an EMBL/GenBank/DDBJ whole genome shotgun (WGS) entry which is preliminary data.</text>
</comment>
<gene>
    <name evidence="10" type="ORF">AO501_04565</name>
</gene>
<evidence type="ECO:0000256" key="6">
    <source>
        <dbReference type="ARBA" id="ARBA00023002"/>
    </source>
</evidence>
<feature type="region of interest" description="Disordered" evidence="8">
    <location>
        <begin position="285"/>
        <end position="304"/>
    </location>
</feature>
<evidence type="ECO:0000256" key="8">
    <source>
        <dbReference type="SAM" id="MobiDB-lite"/>
    </source>
</evidence>
<organism evidence="10 11">
    <name type="scientific">Mycobacterium gordonae</name>
    <dbReference type="NCBI Taxonomy" id="1778"/>
    <lineage>
        <taxon>Bacteria</taxon>
        <taxon>Bacillati</taxon>
        <taxon>Actinomycetota</taxon>
        <taxon>Actinomycetes</taxon>
        <taxon>Mycobacteriales</taxon>
        <taxon>Mycobacteriaceae</taxon>
        <taxon>Mycobacterium</taxon>
    </lineage>
</organism>
<dbReference type="STRING" id="1778.A9W97_25835"/>
<feature type="domain" description="DUF4873" evidence="9">
    <location>
        <begin position="307"/>
        <end position="391"/>
    </location>
</feature>
<keyword evidence="6" id="KW-0560">Oxidoreductase</keyword>
<evidence type="ECO:0000256" key="4">
    <source>
        <dbReference type="ARBA" id="ARBA00022827"/>
    </source>
</evidence>
<dbReference type="GO" id="GO:0016709">
    <property type="term" value="F:oxidoreductase activity, acting on paired donors, with incorporation or reduction of molecular oxygen, NAD(P)H as one donor, and incorporation of one atom of oxygen"/>
    <property type="evidence" value="ECO:0007669"/>
    <property type="project" value="UniProtKB-ARBA"/>
</dbReference>
<evidence type="ECO:0000256" key="2">
    <source>
        <dbReference type="ARBA" id="ARBA00010139"/>
    </source>
</evidence>
<evidence type="ECO:0000256" key="5">
    <source>
        <dbReference type="ARBA" id="ARBA00022857"/>
    </source>
</evidence>
<evidence type="ECO:0000256" key="7">
    <source>
        <dbReference type="ARBA" id="ARBA00023033"/>
    </source>
</evidence>
<comment type="similarity">
    <text evidence="2">Belongs to the FAD-binding monooxygenase family.</text>
</comment>
<name>A0A0Q2RKD2_MYCGO</name>
<dbReference type="Gene3D" id="3.50.50.60">
    <property type="entry name" value="FAD/NAD(P)-binding domain"/>
    <property type="match status" value="2"/>
</dbReference>
<accession>A0A0Q2RKD2</accession>
<dbReference type="EMBL" id="LKTM01000363">
    <property type="protein sequence ID" value="KQH75891.1"/>
    <property type="molecule type" value="Genomic_DNA"/>
</dbReference>
<keyword evidence="5" id="KW-0521">NADP</keyword>
<keyword evidence="7 10" id="KW-0503">Monooxygenase</keyword>
<dbReference type="Pfam" id="PF16170">
    <property type="entry name" value="DUF4873"/>
    <property type="match status" value="1"/>
</dbReference>
<proteinExistence type="inferred from homology"/>
<comment type="cofactor">
    <cofactor evidence="1">
        <name>FAD</name>
        <dbReference type="ChEBI" id="CHEBI:57692"/>
    </cofactor>
</comment>
<keyword evidence="3" id="KW-0285">Flavoprotein</keyword>
<keyword evidence="4" id="KW-0274">FAD</keyword>
<dbReference type="Proteomes" id="UP000051677">
    <property type="component" value="Unassembled WGS sequence"/>
</dbReference>